<sequence>MTEKESAKFKIRMDDHPESQFQNEFQDLRVEKLSRRLTLITILIPCLVGIILFFVYRDIQTRVGQVDTGTTEVKTLSKDLETRFSSLSAKQTQLQENLSEQIASLEKTTVALQKNLKEVSAAINQVRSSRISDNKKLSDDINAINHTLATLMPIPKDLETLASSIKVVNEKFSKEQERFSLSLEGVKNNLIKIQADIIALSSAKIDNKALDLALKNQQEAYQKQLGQIRREIEYKITLLESRITGLKPADTPSSKETQVKPPKTATPAPPAPKPAPELTPAKDTVTSQPGAKEQPVKDTVTPKPPPEDKPVQGSSLPKPGTFIEQDIK</sequence>
<keyword evidence="3" id="KW-1133">Transmembrane helix</keyword>
<proteinExistence type="predicted"/>
<feature type="transmembrane region" description="Helical" evidence="3">
    <location>
        <begin position="37"/>
        <end position="56"/>
    </location>
</feature>
<organism evidence="4 5">
    <name type="scientific">Candidatus Desulfatibia profunda</name>
    <dbReference type="NCBI Taxonomy" id="2841695"/>
    <lineage>
        <taxon>Bacteria</taxon>
        <taxon>Pseudomonadati</taxon>
        <taxon>Thermodesulfobacteriota</taxon>
        <taxon>Desulfobacteria</taxon>
        <taxon>Desulfobacterales</taxon>
        <taxon>Desulfobacterales incertae sedis</taxon>
        <taxon>Candidatus Desulfatibia</taxon>
    </lineage>
</organism>
<keyword evidence="3" id="KW-0472">Membrane</keyword>
<dbReference type="Proteomes" id="UP000603434">
    <property type="component" value="Unassembled WGS sequence"/>
</dbReference>
<keyword evidence="1" id="KW-0175">Coiled coil</keyword>
<keyword evidence="3" id="KW-0812">Transmembrane</keyword>
<accession>A0A8J6TLK3</accession>
<evidence type="ECO:0000256" key="2">
    <source>
        <dbReference type="SAM" id="MobiDB-lite"/>
    </source>
</evidence>
<comment type="caution">
    <text evidence="4">The sequence shown here is derived from an EMBL/GenBank/DDBJ whole genome shotgun (WGS) entry which is preliminary data.</text>
</comment>
<feature type="coiled-coil region" evidence="1">
    <location>
        <begin position="95"/>
        <end position="122"/>
    </location>
</feature>
<gene>
    <name evidence="4" type="ORF">H8E23_03215</name>
</gene>
<evidence type="ECO:0000256" key="1">
    <source>
        <dbReference type="SAM" id="Coils"/>
    </source>
</evidence>
<dbReference type="AlphaFoldDB" id="A0A8J6TLK3"/>
<evidence type="ECO:0000313" key="5">
    <source>
        <dbReference type="Proteomes" id="UP000603434"/>
    </source>
</evidence>
<feature type="compositionally biased region" description="Pro residues" evidence="2">
    <location>
        <begin position="267"/>
        <end position="277"/>
    </location>
</feature>
<feature type="region of interest" description="Disordered" evidence="2">
    <location>
        <begin position="246"/>
        <end position="328"/>
    </location>
</feature>
<reference evidence="4 5" key="1">
    <citation type="submission" date="2020-08" db="EMBL/GenBank/DDBJ databases">
        <title>Bridging the membrane lipid divide: bacteria of the FCB group superphylum have the potential to synthesize archaeal ether lipids.</title>
        <authorList>
            <person name="Villanueva L."/>
            <person name="Von Meijenfeldt F.A.B."/>
            <person name="Westbye A.B."/>
            <person name="Yadav S."/>
            <person name="Hopmans E.C."/>
            <person name="Dutilh B.E."/>
            <person name="Sinninghe Damste J.S."/>
        </authorList>
    </citation>
    <scope>NUCLEOTIDE SEQUENCE [LARGE SCALE GENOMIC DNA]</scope>
    <source>
        <strain evidence="4">NIOZ-UU30</strain>
    </source>
</reference>
<name>A0A8J6TLK3_9BACT</name>
<evidence type="ECO:0000256" key="3">
    <source>
        <dbReference type="SAM" id="Phobius"/>
    </source>
</evidence>
<dbReference type="EMBL" id="JACNJH010000087">
    <property type="protein sequence ID" value="MBC8360396.1"/>
    <property type="molecule type" value="Genomic_DNA"/>
</dbReference>
<protein>
    <submittedName>
        <fullName evidence="4">Uncharacterized protein</fullName>
    </submittedName>
</protein>
<evidence type="ECO:0000313" key="4">
    <source>
        <dbReference type="EMBL" id="MBC8360396.1"/>
    </source>
</evidence>